<dbReference type="Proteomes" id="UP000031366">
    <property type="component" value="Unassembled WGS sequence"/>
</dbReference>
<reference evidence="1 2" key="1">
    <citation type="journal article" date="2015" name="Infect. Genet. Evol.">
        <title>Genomic sequences of six botulinum neurotoxin-producing strains representing three clostridial species illustrate the mobility and diversity of botulinum neurotoxin genes.</title>
        <authorList>
            <person name="Smith T.J."/>
            <person name="Hill K.K."/>
            <person name="Xie G."/>
            <person name="Foley B.T."/>
            <person name="Williamson C.H."/>
            <person name="Foster J.T."/>
            <person name="Johnson S.L."/>
            <person name="Chertkov O."/>
            <person name="Teshima H."/>
            <person name="Gibbons H.S."/>
            <person name="Johnsky L.A."/>
            <person name="Karavis M.A."/>
            <person name="Smith L.A."/>
        </authorList>
    </citation>
    <scope>NUCLEOTIDE SEQUENCE [LARGE SCALE GENOMIC DNA]</scope>
    <source>
        <strain evidence="1 2">CDC 2741</strain>
    </source>
</reference>
<accession>A0A0C1R492</accession>
<evidence type="ECO:0000313" key="1">
    <source>
        <dbReference type="EMBL" id="KIE48342.1"/>
    </source>
</evidence>
<gene>
    <name evidence="1" type="ORF">U732_4150</name>
</gene>
<evidence type="ECO:0000313" key="2">
    <source>
        <dbReference type="Proteomes" id="UP000031366"/>
    </source>
</evidence>
<organism evidence="1 2">
    <name type="scientific">Clostridium argentinense CDC 2741</name>
    <dbReference type="NCBI Taxonomy" id="1418104"/>
    <lineage>
        <taxon>Bacteria</taxon>
        <taxon>Bacillati</taxon>
        <taxon>Bacillota</taxon>
        <taxon>Clostridia</taxon>
        <taxon>Eubacteriales</taxon>
        <taxon>Clostridiaceae</taxon>
        <taxon>Clostridium</taxon>
    </lineage>
</organism>
<proteinExistence type="predicted"/>
<comment type="caution">
    <text evidence="1">The sequence shown here is derived from an EMBL/GenBank/DDBJ whole genome shotgun (WGS) entry which is preliminary data.</text>
</comment>
<dbReference type="EMBL" id="AYSO01000010">
    <property type="protein sequence ID" value="KIE48342.1"/>
    <property type="molecule type" value="Genomic_DNA"/>
</dbReference>
<protein>
    <submittedName>
        <fullName evidence="1">Uncharacterized protein</fullName>
    </submittedName>
</protein>
<dbReference type="AlphaFoldDB" id="A0A0C1R492"/>
<sequence length="50" mass="5884">MIKTLEIIDNANRNLAFNIGINAITRKAEPCKYRDFYDMYPKNLGDKKVY</sequence>
<dbReference type="RefSeq" id="WP_160289169.1">
    <property type="nucleotide sequence ID" value="NZ_AYSO01000010.1"/>
</dbReference>
<keyword evidence="2" id="KW-1185">Reference proteome</keyword>
<name>A0A0C1R492_9CLOT</name>